<dbReference type="AlphaFoldDB" id="C0VZ67"/>
<dbReference type="STRING" id="525245.HMPREF0044_0457"/>
<dbReference type="PROSITE" id="PS51330">
    <property type="entry name" value="DHFR_2"/>
    <property type="match status" value="1"/>
</dbReference>
<dbReference type="InterPro" id="IPR024072">
    <property type="entry name" value="DHFR-like_dom_sf"/>
</dbReference>
<keyword evidence="4 7" id="KW-0554">One-carbon metabolism</keyword>
<dbReference type="GO" id="GO:0050661">
    <property type="term" value="F:NADP binding"/>
    <property type="evidence" value="ECO:0007669"/>
    <property type="project" value="InterPro"/>
</dbReference>
<evidence type="ECO:0000256" key="4">
    <source>
        <dbReference type="ARBA" id="ARBA00022563"/>
    </source>
</evidence>
<protein>
    <recommendedName>
        <fullName evidence="3 7">Dihydrofolate reductase</fullName>
        <ecNumber evidence="3 7">1.5.1.3</ecNumber>
    </recommendedName>
</protein>
<comment type="pathway">
    <text evidence="1 7">Cofactor biosynthesis; tetrahydrofolate biosynthesis; 5,6,7,8-tetrahydrofolate from 7,8-dihydrofolate: step 1/1.</text>
</comment>
<dbReference type="Gene3D" id="3.40.430.10">
    <property type="entry name" value="Dihydrofolate Reductase, subunit A"/>
    <property type="match status" value="1"/>
</dbReference>
<keyword evidence="5 7" id="KW-0521">NADP</keyword>
<dbReference type="Pfam" id="PF00186">
    <property type="entry name" value="DHFR_1"/>
    <property type="match status" value="1"/>
</dbReference>
<evidence type="ECO:0000256" key="6">
    <source>
        <dbReference type="ARBA" id="ARBA00023002"/>
    </source>
</evidence>
<dbReference type="GO" id="GO:0004146">
    <property type="term" value="F:dihydrofolate reductase activity"/>
    <property type="evidence" value="ECO:0007669"/>
    <property type="project" value="UniProtKB-EC"/>
</dbReference>
<dbReference type="RefSeq" id="WP_006547454.1">
    <property type="nucleotide sequence ID" value="NZ_DS999545.1"/>
</dbReference>
<keyword evidence="10" id="KW-1185">Reference proteome</keyword>
<dbReference type="PRINTS" id="PR00070">
    <property type="entry name" value="DHFR"/>
</dbReference>
<sequence>MAVVKMIWAQDAEGKLGSGSEMLWHVPADFRHFKQSTVGFPLIMGRKSWDALGRFAPLPQRRNIVVTRNRDFIPEGGEVAFSIEEAISLASADSELVWIAGGAHIYEQAMPFADELVVTYLDLNVSTAGPVVYAPQIDPAVWEVVKAESDADWREKSGDARWKVVVYRRR</sequence>
<dbReference type="UniPathway" id="UPA00077">
    <property type="reaction ID" value="UER00158"/>
</dbReference>
<accession>C0VZ67</accession>
<evidence type="ECO:0000256" key="5">
    <source>
        <dbReference type="ARBA" id="ARBA00022857"/>
    </source>
</evidence>
<dbReference type="GO" id="GO:0006730">
    <property type="term" value="P:one-carbon metabolic process"/>
    <property type="evidence" value="ECO:0007669"/>
    <property type="project" value="UniProtKB-KW"/>
</dbReference>
<dbReference type="GO" id="GO:0046654">
    <property type="term" value="P:tetrahydrofolate biosynthetic process"/>
    <property type="evidence" value="ECO:0007669"/>
    <property type="project" value="UniProtKB-UniPathway"/>
</dbReference>
<evidence type="ECO:0000259" key="8">
    <source>
        <dbReference type="PROSITE" id="PS51330"/>
    </source>
</evidence>
<proteinExistence type="inferred from homology"/>
<comment type="catalytic activity">
    <reaction evidence="7">
        <text>(6S)-5,6,7,8-tetrahydrofolate + NADP(+) = 7,8-dihydrofolate + NADPH + H(+)</text>
        <dbReference type="Rhea" id="RHEA:15009"/>
        <dbReference type="ChEBI" id="CHEBI:15378"/>
        <dbReference type="ChEBI" id="CHEBI:57451"/>
        <dbReference type="ChEBI" id="CHEBI:57453"/>
        <dbReference type="ChEBI" id="CHEBI:57783"/>
        <dbReference type="ChEBI" id="CHEBI:58349"/>
        <dbReference type="EC" id="1.5.1.3"/>
    </reaction>
</comment>
<evidence type="ECO:0000313" key="10">
    <source>
        <dbReference type="Proteomes" id="UP000010301"/>
    </source>
</evidence>
<dbReference type="OrthoDB" id="9804315at2"/>
<evidence type="ECO:0000256" key="3">
    <source>
        <dbReference type="ARBA" id="ARBA00012856"/>
    </source>
</evidence>
<dbReference type="InterPro" id="IPR012259">
    <property type="entry name" value="DHFR"/>
</dbReference>
<gene>
    <name evidence="9" type="primary">folA</name>
    <name evidence="9" type="ORF">HMPREF0044_0457</name>
</gene>
<dbReference type="InterPro" id="IPR001796">
    <property type="entry name" value="DHFR_dom"/>
</dbReference>
<dbReference type="PIRSF" id="PIRSF000194">
    <property type="entry name" value="DHFR"/>
    <property type="match status" value="1"/>
</dbReference>
<dbReference type="EC" id="1.5.1.3" evidence="3 7"/>
<dbReference type="SUPFAM" id="SSF53597">
    <property type="entry name" value="Dihydrofolate reductase-like"/>
    <property type="match status" value="1"/>
</dbReference>
<dbReference type="HOGENOM" id="CLU_043966_5_0_11"/>
<feature type="domain" description="DHFR" evidence="8">
    <location>
        <begin position="3"/>
        <end position="169"/>
    </location>
</feature>
<organism evidence="9 10">
    <name type="scientific">Gleimia coleocanis DSM 15436</name>
    <dbReference type="NCBI Taxonomy" id="525245"/>
    <lineage>
        <taxon>Bacteria</taxon>
        <taxon>Bacillati</taxon>
        <taxon>Actinomycetota</taxon>
        <taxon>Actinomycetes</taxon>
        <taxon>Actinomycetales</taxon>
        <taxon>Actinomycetaceae</taxon>
        <taxon>Gleimia</taxon>
    </lineage>
</organism>
<dbReference type="Proteomes" id="UP000010301">
    <property type="component" value="Unassembled WGS sequence"/>
</dbReference>
<evidence type="ECO:0000256" key="1">
    <source>
        <dbReference type="ARBA" id="ARBA00004903"/>
    </source>
</evidence>
<reference evidence="9 10" key="1">
    <citation type="submission" date="2009-01" db="EMBL/GenBank/DDBJ databases">
        <authorList>
            <person name="Qin X."/>
            <person name="Bachman B."/>
            <person name="Battles P."/>
            <person name="Bell A."/>
            <person name="Bess C."/>
            <person name="Bickham C."/>
            <person name="Chaboub L."/>
            <person name="Chen D."/>
            <person name="Coyle M."/>
            <person name="Deiros D.R."/>
            <person name="Dinh H."/>
            <person name="Forbes L."/>
            <person name="Fowler G."/>
            <person name="Francisco L."/>
            <person name="Fu Q."/>
            <person name="Gubbala S."/>
            <person name="Hale W."/>
            <person name="Han Y."/>
            <person name="Hemphill L."/>
            <person name="Highlander S.K."/>
            <person name="Hirani K."/>
            <person name="Hogues M."/>
            <person name="Jackson L."/>
            <person name="Jakkamsetti A."/>
            <person name="Javaid M."/>
            <person name="Jiang H."/>
            <person name="Korchina V."/>
            <person name="Kovar C."/>
            <person name="Lara F."/>
            <person name="Lee S."/>
            <person name="Mata R."/>
            <person name="Mathew T."/>
            <person name="Moen C."/>
            <person name="Morales K."/>
            <person name="Munidasa M."/>
            <person name="Nazareth L."/>
            <person name="Ngo R."/>
            <person name="Nguyen L."/>
            <person name="Okwuonu G."/>
            <person name="Ongeri F."/>
            <person name="Patil S."/>
            <person name="Petrosino J."/>
            <person name="Pham C."/>
            <person name="Pham P."/>
            <person name="Pu L.-L."/>
            <person name="Puazo M."/>
            <person name="Raj R."/>
            <person name="Reid J."/>
            <person name="Rouhana J."/>
            <person name="Saada N."/>
            <person name="Shang Y."/>
            <person name="Simmons D."/>
            <person name="Thornton R."/>
            <person name="Warren J."/>
            <person name="Weissenberger G."/>
            <person name="Zhang J."/>
            <person name="Zhang L."/>
            <person name="Zhou C."/>
            <person name="Zhu D."/>
            <person name="Muzny D."/>
            <person name="Worley K."/>
            <person name="Gibbs R."/>
        </authorList>
    </citation>
    <scope>NUCLEOTIDE SEQUENCE [LARGE SCALE GENOMIC DNA]</scope>
    <source>
        <strain evidence="9 10">DSM 15436</strain>
    </source>
</reference>
<dbReference type="GO" id="GO:0046452">
    <property type="term" value="P:dihydrofolate metabolic process"/>
    <property type="evidence" value="ECO:0007669"/>
    <property type="project" value="TreeGrafter"/>
</dbReference>
<evidence type="ECO:0000256" key="2">
    <source>
        <dbReference type="ARBA" id="ARBA00009539"/>
    </source>
</evidence>
<dbReference type="CDD" id="cd00209">
    <property type="entry name" value="DHFR"/>
    <property type="match status" value="1"/>
</dbReference>
<dbReference type="GO" id="GO:0005829">
    <property type="term" value="C:cytosol"/>
    <property type="evidence" value="ECO:0007669"/>
    <property type="project" value="TreeGrafter"/>
</dbReference>
<dbReference type="PANTHER" id="PTHR48069">
    <property type="entry name" value="DIHYDROFOLATE REDUCTASE"/>
    <property type="match status" value="1"/>
</dbReference>
<comment type="function">
    <text evidence="7">Key enzyme in folate metabolism. Catalyzes an essential reaction for de novo glycine and purine synthesis, and for DNA precursor synthesis.</text>
</comment>
<dbReference type="EMBL" id="ACFG01000004">
    <property type="protein sequence ID" value="EEH64720.1"/>
    <property type="molecule type" value="Genomic_DNA"/>
</dbReference>
<comment type="similarity">
    <text evidence="2 7">Belongs to the dihydrofolate reductase family.</text>
</comment>
<dbReference type="eggNOG" id="COG0262">
    <property type="taxonomic scope" value="Bacteria"/>
</dbReference>
<keyword evidence="6 7" id="KW-0560">Oxidoreductase</keyword>
<evidence type="ECO:0000313" key="9">
    <source>
        <dbReference type="EMBL" id="EEH64720.1"/>
    </source>
</evidence>
<comment type="caution">
    <text evidence="9">The sequence shown here is derived from an EMBL/GenBank/DDBJ whole genome shotgun (WGS) entry which is preliminary data.</text>
</comment>
<evidence type="ECO:0000256" key="7">
    <source>
        <dbReference type="PIRNR" id="PIRNR000194"/>
    </source>
</evidence>
<dbReference type="PANTHER" id="PTHR48069:SF3">
    <property type="entry name" value="DIHYDROFOLATE REDUCTASE"/>
    <property type="match status" value="1"/>
</dbReference>
<name>C0VZ67_9ACTO</name>
<dbReference type="GO" id="GO:0046655">
    <property type="term" value="P:folic acid metabolic process"/>
    <property type="evidence" value="ECO:0007669"/>
    <property type="project" value="TreeGrafter"/>
</dbReference>